<dbReference type="Pfam" id="PF22191">
    <property type="entry name" value="IBR_1"/>
    <property type="match status" value="1"/>
</dbReference>
<evidence type="ECO:0000256" key="7">
    <source>
        <dbReference type="ARBA" id="ARBA00022786"/>
    </source>
</evidence>
<dbReference type="Gene3D" id="1.20.120.1750">
    <property type="match status" value="1"/>
</dbReference>
<gene>
    <name evidence="13" type="ORF">BLNAU_2198</name>
</gene>
<keyword evidence="14" id="KW-1185">Reference proteome</keyword>
<accession>A0ABQ9YGI2</accession>
<keyword evidence="7" id="KW-0833">Ubl conjugation pathway</keyword>
<feature type="domain" description="RING-type" evidence="11">
    <location>
        <begin position="122"/>
        <end position="171"/>
    </location>
</feature>
<dbReference type="Pfam" id="PF19422">
    <property type="entry name" value="Ariadne"/>
    <property type="match status" value="1"/>
</dbReference>
<dbReference type="PROSITE" id="PS50089">
    <property type="entry name" value="ZF_RING_2"/>
    <property type="match status" value="1"/>
</dbReference>
<dbReference type="SMART" id="SM00184">
    <property type="entry name" value="RING"/>
    <property type="match status" value="2"/>
</dbReference>
<dbReference type="CDD" id="cd22583">
    <property type="entry name" value="Rcat_RBR_ARI7-like"/>
    <property type="match status" value="1"/>
</dbReference>
<dbReference type="SUPFAM" id="SSF57850">
    <property type="entry name" value="RING/U-box"/>
    <property type="match status" value="3"/>
</dbReference>
<dbReference type="EC" id="2.3.2.31" evidence="2"/>
<evidence type="ECO:0000256" key="1">
    <source>
        <dbReference type="ARBA" id="ARBA00001798"/>
    </source>
</evidence>
<sequence>MDRDSESEYEEEVEEEFEEESGEEMMVDPSPPPFVVKDSGLDNEHFTFINVADIKTEIDNLLSEYEQMFQIPSDDVLRILLQFQWKRDTVQNKWFDSPERILFESGCTPANPSTPPTYPYECPICYCSYEQNDIVLLNCGHGFCKYCFTAHLKQLLKKGQTNPQIRCPQEQCTIKLPSSLIKSFNEPYASQYNTIVVTDYIGQRKNLRWCPGANCPWVIRRDGLLRNVACLCGTKFCFECGGPPHMPVSCELRRKWLERIQADTENLDWITANTKQCPKCRNPIEKNEGCNHMTCRACRHEFCWICLGDWKTHGSSTGGYYSCNRPKNVDLEKKQMSAKARIEYFTHYLDRYVSHQKSHEYAEKQKKNILEKQENYMRHFNCGRKVVEFLADSVDLLVDCRNALMNSYILGFYLAPGVKKDLFEMQQQQLEASTERLSELTEKKVPDTNRQETLDFIGITSKFLHSMLEGMVDSLLVVRTDL</sequence>
<keyword evidence="4" id="KW-0479">Metal-binding</keyword>
<dbReference type="Pfam" id="PF01485">
    <property type="entry name" value="IBR"/>
    <property type="match status" value="1"/>
</dbReference>
<dbReference type="Pfam" id="PF13639">
    <property type="entry name" value="zf-RING_2"/>
    <property type="match status" value="1"/>
</dbReference>
<comment type="catalytic activity">
    <reaction evidence="1">
        <text>[E2 ubiquitin-conjugating enzyme]-S-ubiquitinyl-L-cysteine + [acceptor protein]-L-lysine = [E2 ubiquitin-conjugating enzyme]-L-cysteine + [acceptor protein]-N(6)-ubiquitinyl-L-lysine.</text>
        <dbReference type="EC" id="2.3.2.31"/>
    </reaction>
</comment>
<evidence type="ECO:0000256" key="6">
    <source>
        <dbReference type="ARBA" id="ARBA00022771"/>
    </source>
</evidence>
<protein>
    <recommendedName>
        <fullName evidence="2">RBR-type E3 ubiquitin transferase</fullName>
        <ecNumber evidence="2">2.3.2.31</ecNumber>
    </recommendedName>
</protein>
<dbReference type="InterPro" id="IPR017907">
    <property type="entry name" value="Znf_RING_CS"/>
</dbReference>
<evidence type="ECO:0000256" key="4">
    <source>
        <dbReference type="ARBA" id="ARBA00022723"/>
    </source>
</evidence>
<dbReference type="Gene3D" id="3.30.40.10">
    <property type="entry name" value="Zinc/RING finger domain, C3HC4 (zinc finger)"/>
    <property type="match status" value="1"/>
</dbReference>
<evidence type="ECO:0000259" key="12">
    <source>
        <dbReference type="PROSITE" id="PS51873"/>
    </source>
</evidence>
<comment type="caution">
    <text evidence="13">The sequence shown here is derived from an EMBL/GenBank/DDBJ whole genome shotgun (WGS) entry which is preliminary data.</text>
</comment>
<keyword evidence="5" id="KW-0677">Repeat</keyword>
<evidence type="ECO:0000259" key="11">
    <source>
        <dbReference type="PROSITE" id="PS50089"/>
    </source>
</evidence>
<dbReference type="PANTHER" id="PTHR11685">
    <property type="entry name" value="RBR FAMILY RING FINGER AND IBR DOMAIN-CONTAINING"/>
    <property type="match status" value="1"/>
</dbReference>
<evidence type="ECO:0000256" key="9">
    <source>
        <dbReference type="PROSITE-ProRule" id="PRU00175"/>
    </source>
</evidence>
<evidence type="ECO:0000313" key="14">
    <source>
        <dbReference type="Proteomes" id="UP001281761"/>
    </source>
</evidence>
<dbReference type="InterPro" id="IPR001841">
    <property type="entry name" value="Znf_RING"/>
</dbReference>
<feature type="region of interest" description="Disordered" evidence="10">
    <location>
        <begin position="1"/>
        <end position="29"/>
    </location>
</feature>
<evidence type="ECO:0000256" key="3">
    <source>
        <dbReference type="ARBA" id="ARBA00022679"/>
    </source>
</evidence>
<feature type="domain" description="RING-type" evidence="12">
    <location>
        <begin position="118"/>
        <end position="327"/>
    </location>
</feature>
<keyword evidence="13" id="KW-0012">Acyltransferase</keyword>
<dbReference type="InterPro" id="IPR031127">
    <property type="entry name" value="E3_UB_ligase_RBR"/>
</dbReference>
<keyword evidence="6 9" id="KW-0863">Zinc-finger</keyword>
<dbReference type="InterPro" id="IPR002867">
    <property type="entry name" value="IBR_dom"/>
</dbReference>
<dbReference type="GO" id="GO:0061630">
    <property type="term" value="F:ubiquitin protein ligase activity"/>
    <property type="evidence" value="ECO:0007669"/>
    <property type="project" value="UniProtKB-EC"/>
</dbReference>
<proteinExistence type="predicted"/>
<evidence type="ECO:0000256" key="8">
    <source>
        <dbReference type="ARBA" id="ARBA00022833"/>
    </source>
</evidence>
<dbReference type="PROSITE" id="PS51873">
    <property type="entry name" value="TRIAD"/>
    <property type="match status" value="1"/>
</dbReference>
<dbReference type="SMART" id="SM00647">
    <property type="entry name" value="IBR"/>
    <property type="match status" value="2"/>
</dbReference>
<evidence type="ECO:0000256" key="5">
    <source>
        <dbReference type="ARBA" id="ARBA00022737"/>
    </source>
</evidence>
<dbReference type="InterPro" id="IPR044066">
    <property type="entry name" value="TRIAD_supradom"/>
</dbReference>
<keyword evidence="3 13" id="KW-0808">Transferase</keyword>
<dbReference type="InterPro" id="IPR013083">
    <property type="entry name" value="Znf_RING/FYVE/PHD"/>
</dbReference>
<dbReference type="InterPro" id="IPR045840">
    <property type="entry name" value="Ariadne"/>
</dbReference>
<evidence type="ECO:0000256" key="10">
    <source>
        <dbReference type="SAM" id="MobiDB-lite"/>
    </source>
</evidence>
<feature type="compositionally biased region" description="Acidic residues" evidence="10">
    <location>
        <begin position="7"/>
        <end position="26"/>
    </location>
</feature>
<evidence type="ECO:0000313" key="13">
    <source>
        <dbReference type="EMBL" id="KAK2962765.1"/>
    </source>
</evidence>
<name>A0ABQ9YGI2_9EUKA</name>
<keyword evidence="8" id="KW-0862">Zinc</keyword>
<reference evidence="13 14" key="1">
    <citation type="journal article" date="2022" name="bioRxiv">
        <title>Genomics of Preaxostyla Flagellates Illuminates Evolutionary Transitions and the Path Towards Mitochondrial Loss.</title>
        <authorList>
            <person name="Novak L.V.F."/>
            <person name="Treitli S.C."/>
            <person name="Pyrih J."/>
            <person name="Halakuc P."/>
            <person name="Pipaliya S.V."/>
            <person name="Vacek V."/>
            <person name="Brzon O."/>
            <person name="Soukal P."/>
            <person name="Eme L."/>
            <person name="Dacks J.B."/>
            <person name="Karnkowska A."/>
            <person name="Elias M."/>
            <person name="Hampl V."/>
        </authorList>
    </citation>
    <scope>NUCLEOTIDE SEQUENCE [LARGE SCALE GENOMIC DNA]</scope>
    <source>
        <strain evidence="13">NAU3</strain>
        <tissue evidence="13">Gut</tissue>
    </source>
</reference>
<dbReference type="EMBL" id="JARBJD010000009">
    <property type="protein sequence ID" value="KAK2962765.1"/>
    <property type="molecule type" value="Genomic_DNA"/>
</dbReference>
<dbReference type="Proteomes" id="UP001281761">
    <property type="component" value="Unassembled WGS sequence"/>
</dbReference>
<dbReference type="PROSITE" id="PS00518">
    <property type="entry name" value="ZF_RING_1"/>
    <property type="match status" value="1"/>
</dbReference>
<organism evidence="13 14">
    <name type="scientific">Blattamonas nauphoetae</name>
    <dbReference type="NCBI Taxonomy" id="2049346"/>
    <lineage>
        <taxon>Eukaryota</taxon>
        <taxon>Metamonada</taxon>
        <taxon>Preaxostyla</taxon>
        <taxon>Oxymonadida</taxon>
        <taxon>Blattamonas</taxon>
    </lineage>
</organism>
<evidence type="ECO:0000256" key="2">
    <source>
        <dbReference type="ARBA" id="ARBA00012251"/>
    </source>
</evidence>